<evidence type="ECO:0000256" key="1">
    <source>
        <dbReference type="ARBA" id="ARBA00004162"/>
    </source>
</evidence>
<name>A0A4P6ZMQ8_9LACO</name>
<keyword evidence="13" id="KW-1185">Reference proteome</keyword>
<dbReference type="InterPro" id="IPR016940">
    <property type="entry name" value="ComGC"/>
</dbReference>
<evidence type="ECO:0000256" key="2">
    <source>
        <dbReference type="ARBA" id="ARBA00004241"/>
    </source>
</evidence>
<feature type="transmembrane region" description="Helical" evidence="11">
    <location>
        <begin position="12"/>
        <end position="31"/>
    </location>
</feature>
<protein>
    <submittedName>
        <fullName evidence="12">Prepilin-type N-terminal cleavage/methylation domain-containing protein</fullName>
    </submittedName>
</protein>
<dbReference type="EMBL" id="CP034726">
    <property type="protein sequence ID" value="QBP18722.1"/>
    <property type="molecule type" value="Genomic_DNA"/>
</dbReference>
<keyword evidence="4" id="KW-0488">Methylation</keyword>
<evidence type="ECO:0000256" key="7">
    <source>
        <dbReference type="ARBA" id="ARBA00023136"/>
    </source>
</evidence>
<evidence type="ECO:0000313" key="12">
    <source>
        <dbReference type="EMBL" id="QBP18722.1"/>
    </source>
</evidence>
<keyword evidence="6 11" id="KW-1133">Transmembrane helix</keyword>
<dbReference type="GO" id="GO:0030420">
    <property type="term" value="P:establishment of competence for transformation"/>
    <property type="evidence" value="ECO:0007669"/>
    <property type="project" value="UniProtKB-KW"/>
</dbReference>
<evidence type="ECO:0000256" key="8">
    <source>
        <dbReference type="ARBA" id="ARBA00023287"/>
    </source>
</evidence>
<dbReference type="InterPro" id="IPR012902">
    <property type="entry name" value="N_methyl_site"/>
</dbReference>
<dbReference type="PROSITE" id="PS00409">
    <property type="entry name" value="PROKAR_NTER_METHYL"/>
    <property type="match status" value="1"/>
</dbReference>
<dbReference type="GO" id="GO:0009986">
    <property type="term" value="C:cell surface"/>
    <property type="evidence" value="ECO:0007669"/>
    <property type="project" value="UniProtKB-SubCell"/>
</dbReference>
<evidence type="ECO:0000256" key="3">
    <source>
        <dbReference type="ARBA" id="ARBA00022475"/>
    </source>
</evidence>
<evidence type="ECO:0000313" key="13">
    <source>
        <dbReference type="Proteomes" id="UP000294321"/>
    </source>
</evidence>
<evidence type="ECO:0000256" key="5">
    <source>
        <dbReference type="ARBA" id="ARBA00022692"/>
    </source>
</evidence>
<evidence type="ECO:0000256" key="11">
    <source>
        <dbReference type="SAM" id="Phobius"/>
    </source>
</evidence>
<dbReference type="NCBIfam" id="NF040999">
    <property type="entry name" value="pilin_ComGC"/>
    <property type="match status" value="1"/>
</dbReference>
<evidence type="ECO:0000256" key="10">
    <source>
        <dbReference type="SAM" id="MobiDB-lite"/>
    </source>
</evidence>
<keyword evidence="7 11" id="KW-0472">Membrane</keyword>
<feature type="compositionally biased region" description="Basic and acidic residues" evidence="10">
    <location>
        <begin position="62"/>
        <end position="71"/>
    </location>
</feature>
<dbReference type="KEGG" id="lji:ELX58_06325"/>
<reference evidence="13" key="1">
    <citation type="submission" date="2018-12" db="EMBL/GenBank/DDBJ databases">
        <title>A new species of lactobacillus.</title>
        <authorList>
            <person name="Jian Y."/>
            <person name="Xin L."/>
            <person name="Hong Z.J."/>
            <person name="Ming L.Z."/>
            <person name="Hong X.Z."/>
        </authorList>
    </citation>
    <scope>NUCLEOTIDE SEQUENCE [LARGE SCALE GENOMIC DNA]</scope>
    <source>
        <strain evidence="13">HSLZ-75</strain>
    </source>
</reference>
<dbReference type="AlphaFoldDB" id="A0A4P6ZMQ8"/>
<proteinExistence type="inferred from homology"/>
<comment type="subcellular location">
    <subcellularLocation>
        <location evidence="1">Cell membrane</location>
        <topology evidence="1">Single-pass membrane protein</topology>
    </subcellularLocation>
    <subcellularLocation>
        <location evidence="2">Cell surface</location>
    </subcellularLocation>
</comment>
<feature type="region of interest" description="Disordered" evidence="10">
    <location>
        <begin position="55"/>
        <end position="80"/>
    </location>
</feature>
<keyword evidence="3" id="KW-1003">Cell membrane</keyword>
<dbReference type="GO" id="GO:0005886">
    <property type="term" value="C:plasma membrane"/>
    <property type="evidence" value="ECO:0007669"/>
    <property type="project" value="UniProtKB-SubCell"/>
</dbReference>
<sequence>MKKNYRKRKGFTLIEMTIVLFIISLLVLIIIPNMTKSRENANAVHKNAMTSVVQSQLDDYLDDHPENDEPGRGVSLSKLQTSGYLSNDQVKKASAEKIDIDNSKAPVVTKDGKPINKSDQNSSQS</sequence>
<dbReference type="RefSeq" id="WP_133442280.1">
    <property type="nucleotide sequence ID" value="NZ_CP034726.1"/>
</dbReference>
<dbReference type="InterPro" id="IPR045584">
    <property type="entry name" value="Pilin-like"/>
</dbReference>
<keyword evidence="8" id="KW-0178">Competence</keyword>
<dbReference type="OrthoDB" id="2248894at2"/>
<dbReference type="SUPFAM" id="SSF54523">
    <property type="entry name" value="Pili subunits"/>
    <property type="match status" value="1"/>
</dbReference>
<dbReference type="Gene3D" id="3.30.700.10">
    <property type="entry name" value="Glycoprotein, Type 4 Pilin"/>
    <property type="match status" value="1"/>
</dbReference>
<evidence type="ECO:0000256" key="6">
    <source>
        <dbReference type="ARBA" id="ARBA00022989"/>
    </source>
</evidence>
<evidence type="ECO:0000256" key="9">
    <source>
        <dbReference type="ARBA" id="ARBA00043982"/>
    </source>
</evidence>
<dbReference type="Proteomes" id="UP000294321">
    <property type="component" value="Chromosome"/>
</dbReference>
<dbReference type="PIRSF" id="PIRSF029928">
    <property type="entry name" value="Late_competence_ComGC"/>
    <property type="match status" value="1"/>
</dbReference>
<evidence type="ECO:0000256" key="4">
    <source>
        <dbReference type="ARBA" id="ARBA00022481"/>
    </source>
</evidence>
<organism evidence="12 13">
    <name type="scientific">Acetilactobacillus jinshanensis</name>
    <dbReference type="NCBI Taxonomy" id="1720083"/>
    <lineage>
        <taxon>Bacteria</taxon>
        <taxon>Bacillati</taxon>
        <taxon>Bacillota</taxon>
        <taxon>Bacilli</taxon>
        <taxon>Lactobacillales</taxon>
        <taxon>Lactobacillaceae</taxon>
        <taxon>Acetilactobacillus</taxon>
    </lineage>
</organism>
<accession>A0A4P6ZMQ8</accession>
<dbReference type="NCBIfam" id="TIGR02532">
    <property type="entry name" value="IV_pilin_GFxxxE"/>
    <property type="match status" value="1"/>
</dbReference>
<feature type="region of interest" description="Disordered" evidence="10">
    <location>
        <begin position="95"/>
        <end position="125"/>
    </location>
</feature>
<dbReference type="Pfam" id="PF07963">
    <property type="entry name" value="N_methyl"/>
    <property type="match status" value="1"/>
</dbReference>
<comment type="similarity">
    <text evidence="9">Belongs to the ComGC family.</text>
</comment>
<gene>
    <name evidence="12" type="ORF">ELX58_06325</name>
</gene>
<keyword evidence="5 11" id="KW-0812">Transmembrane</keyword>